<feature type="compositionally biased region" description="Basic and acidic residues" evidence="1">
    <location>
        <begin position="1"/>
        <end position="16"/>
    </location>
</feature>
<feature type="compositionally biased region" description="Basic and acidic residues" evidence="1">
    <location>
        <begin position="140"/>
        <end position="156"/>
    </location>
</feature>
<feature type="region of interest" description="Disordered" evidence="1">
    <location>
        <begin position="62"/>
        <end position="102"/>
    </location>
</feature>
<proteinExistence type="predicted"/>
<evidence type="ECO:0000313" key="3">
    <source>
        <dbReference type="Proteomes" id="UP001152622"/>
    </source>
</evidence>
<protein>
    <submittedName>
        <fullName evidence="2">Uncharacterized protein</fullName>
    </submittedName>
</protein>
<name>A0A9Q1F2Y0_SYNKA</name>
<feature type="compositionally biased region" description="Polar residues" evidence="1">
    <location>
        <begin position="159"/>
        <end position="172"/>
    </location>
</feature>
<dbReference type="EMBL" id="JAINUF010000009">
    <property type="protein sequence ID" value="KAJ8349951.1"/>
    <property type="molecule type" value="Genomic_DNA"/>
</dbReference>
<dbReference type="AlphaFoldDB" id="A0A9Q1F2Y0"/>
<feature type="region of interest" description="Disordered" evidence="1">
    <location>
        <begin position="1"/>
        <end position="42"/>
    </location>
</feature>
<evidence type="ECO:0000313" key="2">
    <source>
        <dbReference type="EMBL" id="KAJ8349951.1"/>
    </source>
</evidence>
<accession>A0A9Q1F2Y0</accession>
<keyword evidence="3" id="KW-1185">Reference proteome</keyword>
<sequence>MNRMTDRLGERDREQGHASPSAISQPLPPPAGQRIRRHPQGQIRRCTCYTRVAVSGPASSVAGWRTDTHLAGTGGMMERRCPSPSHRPSRGKGQSPPPQIDLLETSGLATETIAQAAQADQPSAAFSASIRAKINTAARRHGDVDERVYVSDRGRDGSPQCSLSLLSSVTAE</sequence>
<evidence type="ECO:0000256" key="1">
    <source>
        <dbReference type="SAM" id="MobiDB-lite"/>
    </source>
</evidence>
<reference evidence="2" key="1">
    <citation type="journal article" date="2023" name="Science">
        <title>Genome structures resolve the early diversification of teleost fishes.</title>
        <authorList>
            <person name="Parey E."/>
            <person name="Louis A."/>
            <person name="Montfort J."/>
            <person name="Bouchez O."/>
            <person name="Roques C."/>
            <person name="Iampietro C."/>
            <person name="Lluch J."/>
            <person name="Castinel A."/>
            <person name="Donnadieu C."/>
            <person name="Desvignes T."/>
            <person name="Floi Bucao C."/>
            <person name="Jouanno E."/>
            <person name="Wen M."/>
            <person name="Mejri S."/>
            <person name="Dirks R."/>
            <person name="Jansen H."/>
            <person name="Henkel C."/>
            <person name="Chen W.J."/>
            <person name="Zahm M."/>
            <person name="Cabau C."/>
            <person name="Klopp C."/>
            <person name="Thompson A.W."/>
            <person name="Robinson-Rechavi M."/>
            <person name="Braasch I."/>
            <person name="Lecointre G."/>
            <person name="Bobe J."/>
            <person name="Postlethwait J.H."/>
            <person name="Berthelot C."/>
            <person name="Roest Crollius H."/>
            <person name="Guiguen Y."/>
        </authorList>
    </citation>
    <scope>NUCLEOTIDE SEQUENCE</scope>
    <source>
        <strain evidence="2">WJC10195</strain>
    </source>
</reference>
<feature type="region of interest" description="Disordered" evidence="1">
    <location>
        <begin position="138"/>
        <end position="172"/>
    </location>
</feature>
<comment type="caution">
    <text evidence="2">The sequence shown here is derived from an EMBL/GenBank/DDBJ whole genome shotgun (WGS) entry which is preliminary data.</text>
</comment>
<gene>
    <name evidence="2" type="ORF">SKAU_G00250810</name>
</gene>
<organism evidence="2 3">
    <name type="scientific">Synaphobranchus kaupii</name>
    <name type="common">Kaup's arrowtooth eel</name>
    <dbReference type="NCBI Taxonomy" id="118154"/>
    <lineage>
        <taxon>Eukaryota</taxon>
        <taxon>Metazoa</taxon>
        <taxon>Chordata</taxon>
        <taxon>Craniata</taxon>
        <taxon>Vertebrata</taxon>
        <taxon>Euteleostomi</taxon>
        <taxon>Actinopterygii</taxon>
        <taxon>Neopterygii</taxon>
        <taxon>Teleostei</taxon>
        <taxon>Anguilliformes</taxon>
        <taxon>Synaphobranchidae</taxon>
        <taxon>Synaphobranchus</taxon>
    </lineage>
</organism>
<dbReference type="Proteomes" id="UP001152622">
    <property type="component" value="Chromosome 9"/>
</dbReference>